<evidence type="ECO:0000313" key="4">
    <source>
        <dbReference type="Proteomes" id="UP000252519"/>
    </source>
</evidence>
<feature type="domain" description="C2H2-type" evidence="2">
    <location>
        <begin position="8"/>
        <end position="36"/>
    </location>
</feature>
<dbReference type="InterPro" id="IPR052797">
    <property type="entry name" value="RegFact_GeneExpr_CellDeath"/>
</dbReference>
<dbReference type="PROSITE" id="PS50157">
    <property type="entry name" value="ZINC_FINGER_C2H2_2"/>
    <property type="match status" value="3"/>
</dbReference>
<dbReference type="GO" id="GO:0008270">
    <property type="term" value="F:zinc ion binding"/>
    <property type="evidence" value="ECO:0007669"/>
    <property type="project" value="UniProtKB-KW"/>
</dbReference>
<sequence>MPKPEGTHHCTLCKMSFMSFDTVIRHLRRGHGGAGRMEAERLYSLQHRSNDHINVECPECNAKFKKDHIGQHVACAHNYTDDERHSLLKRMGCEKPVEGEEMPFKCEHCASSFFTKRELNAHLDQEHPNGEKPSTSSPVNGLVCAVEGCSSVSGTHEELVAHCTATHKEATKQQFGIFAKYFENVDDFFEWKSDIEEETCTSFRLKPNNNANMAEYECHRAPSSSSSDPSSTKKLYAKPCSAFINCRMRKDGSIEAIGCTDHIGHAKEPQKLLLTLRQREEVRGLISKGVSAEDIIEQMKAKYDKQSRLHFLTSTDVALLDDNAVGEAPKVDEHVCPECGEGPMPLAKLRDHTSEIHRNIPKLRQVEQENQRERPSNYDIYYYCDFCLFSCFTHSVLESHLQTYHARNRSEYEPKLPTPTPVDCPKCGISFRTRYLLAVHCVGVHTTAMTDFSLVQISFDSWTQFEPWRTTIERDTQTVLVKSGMQAWNTKLIHSYHCQFDQTVATSTQGDKEDKKPMNCPAFIQVMENEDGVLDCVACFGHLGHEMDGLPPEPKNENAEMKRDEENPKDKVEPCFLCGHFLPPEIDAEVCEEVEWCCCSNSECHLLAHEWCTRLFGKQCPECERGILVGEPPELGRM</sequence>
<evidence type="ECO:0000313" key="3">
    <source>
        <dbReference type="EMBL" id="RCN31951.1"/>
    </source>
</evidence>
<reference evidence="3 4" key="1">
    <citation type="submission" date="2014-10" db="EMBL/GenBank/DDBJ databases">
        <title>Draft genome of the hookworm Ancylostoma caninum.</title>
        <authorList>
            <person name="Mitreva M."/>
        </authorList>
    </citation>
    <scope>NUCLEOTIDE SEQUENCE [LARGE SCALE GENOMIC DNA]</scope>
    <source>
        <strain evidence="3 4">Baltimore</strain>
    </source>
</reference>
<dbReference type="PROSITE" id="PS00028">
    <property type="entry name" value="ZINC_FINGER_C2H2_1"/>
    <property type="match status" value="4"/>
</dbReference>
<accession>A0A368FIA5</accession>
<proteinExistence type="predicted"/>
<dbReference type="PANTHER" id="PTHR33936:SF24">
    <property type="entry name" value="C2H2-TYPE DOMAIN-CONTAINING PROTEIN"/>
    <property type="match status" value="1"/>
</dbReference>
<dbReference type="InterPro" id="IPR013087">
    <property type="entry name" value="Znf_C2H2_type"/>
</dbReference>
<dbReference type="PANTHER" id="PTHR33936">
    <property type="entry name" value="PROTEIN CBG17840"/>
    <property type="match status" value="1"/>
</dbReference>
<organism evidence="3 4">
    <name type="scientific">Ancylostoma caninum</name>
    <name type="common">Dog hookworm</name>
    <dbReference type="NCBI Taxonomy" id="29170"/>
    <lineage>
        <taxon>Eukaryota</taxon>
        <taxon>Metazoa</taxon>
        <taxon>Ecdysozoa</taxon>
        <taxon>Nematoda</taxon>
        <taxon>Chromadorea</taxon>
        <taxon>Rhabditida</taxon>
        <taxon>Rhabditina</taxon>
        <taxon>Rhabditomorpha</taxon>
        <taxon>Strongyloidea</taxon>
        <taxon>Ancylostomatidae</taxon>
        <taxon>Ancylostomatinae</taxon>
        <taxon>Ancylostoma</taxon>
    </lineage>
</organism>
<evidence type="ECO:0000256" key="1">
    <source>
        <dbReference type="PROSITE-ProRule" id="PRU00042"/>
    </source>
</evidence>
<dbReference type="AlphaFoldDB" id="A0A368FIA5"/>
<keyword evidence="1" id="KW-0863">Zinc-finger</keyword>
<dbReference type="OrthoDB" id="5851006at2759"/>
<comment type="caution">
    <text evidence="3">The sequence shown here is derived from an EMBL/GenBank/DDBJ whole genome shotgun (WGS) entry which is preliminary data.</text>
</comment>
<dbReference type="Gene3D" id="3.30.160.60">
    <property type="entry name" value="Classic Zinc Finger"/>
    <property type="match status" value="2"/>
</dbReference>
<feature type="domain" description="C2H2-type" evidence="2">
    <location>
        <begin position="422"/>
        <end position="450"/>
    </location>
</feature>
<dbReference type="SMART" id="SM00355">
    <property type="entry name" value="ZnF_C2H2"/>
    <property type="match status" value="7"/>
</dbReference>
<feature type="domain" description="C2H2-type" evidence="2">
    <location>
        <begin position="104"/>
        <end position="133"/>
    </location>
</feature>
<protein>
    <submittedName>
        <fullName evidence="3">Zinc finger, C2H2 type</fullName>
    </submittedName>
</protein>
<dbReference type="Proteomes" id="UP000252519">
    <property type="component" value="Unassembled WGS sequence"/>
</dbReference>
<dbReference type="EMBL" id="JOJR01001187">
    <property type="protein sequence ID" value="RCN31951.1"/>
    <property type="molecule type" value="Genomic_DNA"/>
</dbReference>
<gene>
    <name evidence="3" type="ORF">ANCCAN_22254</name>
</gene>
<evidence type="ECO:0000259" key="2">
    <source>
        <dbReference type="PROSITE" id="PS50157"/>
    </source>
</evidence>
<keyword evidence="4" id="KW-1185">Reference proteome</keyword>
<keyword evidence="1" id="KW-0479">Metal-binding</keyword>
<keyword evidence="1" id="KW-0862">Zinc</keyword>
<name>A0A368FIA5_ANCCA</name>